<reference evidence="5" key="1">
    <citation type="submission" date="2022-02" db="EMBL/GenBank/DDBJ databases">
        <title>Characterization of Tn125 harboring carbapenem-resistant Acinetobacter bereziniae clinical isolates.</title>
        <authorList>
            <person name="Wong N.-K."/>
            <person name="Pan Q."/>
        </authorList>
    </citation>
    <scope>NUCLEOTIDE SEQUENCE</scope>
    <source>
        <strain evidence="5">GD03393</strain>
    </source>
</reference>
<accession>A0A8I1AJ88</accession>
<evidence type="ECO:0000256" key="2">
    <source>
        <dbReference type="PIRSR" id="PIRSR606823-2"/>
    </source>
</evidence>
<sequence>MFRVGWAKQEIEIQPQGYAMFGYGMWSHRAYVKRTALFARSFSIRRSDSEQPLLFCCLDLGCITYAMREGVVKALTEKLNEQFNPQRLVLMATHTHSGPGGCAYEALYNMPTPGFVPEHLNAVINAALTSILQAIQSEQETEIFYQTCQFPQDTPVAWNRSLDAFNRNPDVIHRTEAETHLALNREMQLIGFYRDQQLVAFISLFGVHATCLGNQLNAHDGDNKGYAAIQSEEYLLQQGVQNPVAIFAQATAGDVSPHFHGPKQNIIRSRIKGEKEYQYAQQNGRYQSELAIKALTKIDLQNSENQNKSAIGSMCLKGGIDAILSYVDLSQVEIPSEFSQKSEKMRTSAACHGVGFMGGTPVDGQGASKPIIKILTLLSRQVRKKRLADPNAPDYAKYKALYDAQFPKDIVLESPDNQLLGKPLDFTPSFVDPLIAEMNRQVKAGAIQTSPLVPSVIPLQIIHIGALALVCCPGEITTTAGQRLIQTVAKQLTTHQMISTTALVSYCNDYMGYITTQEEYQEQAYEGAHTLYGQWTHAAIQYKFQYLASQLMIDESQRKFDQVTRPTKISQHEIDLRTNHGSVKTAVR</sequence>
<dbReference type="EC" id="3.5.1.23" evidence="3"/>
<comment type="similarity">
    <text evidence="3">Belongs to the neutral ceramidase family.</text>
</comment>
<dbReference type="RefSeq" id="WP_151781610.1">
    <property type="nucleotide sequence ID" value="NZ_BKNL01000093.1"/>
</dbReference>
<dbReference type="InterPro" id="IPR006823">
    <property type="entry name" value="Ceramidase_alk"/>
</dbReference>
<keyword evidence="3" id="KW-0443">Lipid metabolism</keyword>
<dbReference type="AlphaFoldDB" id="A0A8I1AJ88"/>
<dbReference type="GO" id="GO:0046872">
    <property type="term" value="F:metal ion binding"/>
    <property type="evidence" value="ECO:0007669"/>
    <property type="project" value="UniProtKB-KW"/>
</dbReference>
<gene>
    <name evidence="5" type="ORF">I9054_017240</name>
</gene>
<evidence type="ECO:0000259" key="4">
    <source>
        <dbReference type="Pfam" id="PF04734"/>
    </source>
</evidence>
<dbReference type="PANTHER" id="PTHR12670:SF1">
    <property type="entry name" value="NEUTRAL CERAMIDASE"/>
    <property type="match status" value="1"/>
</dbReference>
<dbReference type="EMBL" id="CP092085">
    <property type="protein sequence ID" value="UUN97082.1"/>
    <property type="molecule type" value="Genomic_DNA"/>
</dbReference>
<feature type="binding site" evidence="2">
    <location>
        <position position="208"/>
    </location>
    <ligand>
        <name>Zn(2+)</name>
        <dbReference type="ChEBI" id="CHEBI:29105"/>
    </ligand>
</feature>
<feature type="active site" description="Nucleophile" evidence="1">
    <location>
        <position position="256"/>
    </location>
</feature>
<keyword evidence="3" id="KW-0378">Hydrolase</keyword>
<feature type="binding site" evidence="2">
    <location>
        <position position="513"/>
    </location>
    <ligand>
        <name>Zn(2+)</name>
        <dbReference type="ChEBI" id="CHEBI:29105"/>
    </ligand>
</feature>
<evidence type="ECO:0000256" key="1">
    <source>
        <dbReference type="PIRSR" id="PIRSR606823-1"/>
    </source>
</evidence>
<keyword evidence="2" id="KW-0862">Zinc</keyword>
<dbReference type="GO" id="GO:0046514">
    <property type="term" value="P:ceramide catabolic process"/>
    <property type="evidence" value="ECO:0007669"/>
    <property type="project" value="InterPro"/>
</dbReference>
<evidence type="ECO:0000313" key="6">
    <source>
        <dbReference type="Proteomes" id="UP000644140"/>
    </source>
</evidence>
<dbReference type="GO" id="GO:0017040">
    <property type="term" value="F:N-acylsphingosine amidohydrolase activity"/>
    <property type="evidence" value="ECO:0007669"/>
    <property type="project" value="UniProtKB-UniRule"/>
</dbReference>
<feature type="binding site" evidence="2">
    <location>
        <position position="475"/>
    </location>
    <ligand>
        <name>Zn(2+)</name>
        <dbReference type="ChEBI" id="CHEBI:29105"/>
    </ligand>
</feature>
<dbReference type="InterPro" id="IPR031329">
    <property type="entry name" value="NEUT/ALK_ceramidase_N"/>
</dbReference>
<evidence type="ECO:0000256" key="3">
    <source>
        <dbReference type="RuleBase" id="RU366019"/>
    </source>
</evidence>
<feature type="binding site" evidence="2">
    <location>
        <position position="94"/>
    </location>
    <ligand>
        <name>Zn(2+)</name>
        <dbReference type="ChEBI" id="CHEBI:29105"/>
    </ligand>
</feature>
<evidence type="ECO:0000313" key="5">
    <source>
        <dbReference type="EMBL" id="UUN97082.1"/>
    </source>
</evidence>
<dbReference type="GO" id="GO:0005576">
    <property type="term" value="C:extracellular region"/>
    <property type="evidence" value="ECO:0007669"/>
    <property type="project" value="TreeGrafter"/>
</dbReference>
<name>A0A8I1AJ88_ACIBZ</name>
<keyword evidence="3" id="KW-0746">Sphingolipid metabolism</keyword>
<dbReference type="Proteomes" id="UP000644140">
    <property type="component" value="Chromosome"/>
</dbReference>
<dbReference type="Pfam" id="PF04734">
    <property type="entry name" value="Ceramidase_alk"/>
    <property type="match status" value="2"/>
</dbReference>
<comment type="catalytic activity">
    <reaction evidence="3">
        <text>an N-acylsphing-4-enine + H2O = sphing-4-enine + a fatty acid</text>
        <dbReference type="Rhea" id="RHEA:20856"/>
        <dbReference type="ChEBI" id="CHEBI:15377"/>
        <dbReference type="ChEBI" id="CHEBI:28868"/>
        <dbReference type="ChEBI" id="CHEBI:52639"/>
        <dbReference type="ChEBI" id="CHEBI:57756"/>
        <dbReference type="EC" id="3.5.1.23"/>
    </reaction>
</comment>
<dbReference type="GO" id="GO:0046512">
    <property type="term" value="P:sphingosine biosynthetic process"/>
    <property type="evidence" value="ECO:0007669"/>
    <property type="project" value="TreeGrafter"/>
</dbReference>
<keyword evidence="2" id="KW-0479">Metal-binding</keyword>
<dbReference type="GO" id="GO:0042759">
    <property type="term" value="P:long-chain fatty acid biosynthetic process"/>
    <property type="evidence" value="ECO:0007669"/>
    <property type="project" value="TreeGrafter"/>
</dbReference>
<comment type="cofactor">
    <cofactor evidence="2">
        <name>Zn(2+)</name>
        <dbReference type="ChEBI" id="CHEBI:29105"/>
    </cofactor>
    <text evidence="2">Binds 1 zinc ion per subunit.</text>
</comment>
<proteinExistence type="inferred from homology"/>
<organism evidence="5 6">
    <name type="scientific">Acinetobacter bereziniae</name>
    <name type="common">Acinetobacter genomosp. 10</name>
    <dbReference type="NCBI Taxonomy" id="106648"/>
    <lineage>
        <taxon>Bacteria</taxon>
        <taxon>Pseudomonadati</taxon>
        <taxon>Pseudomonadota</taxon>
        <taxon>Gammaproteobacteria</taxon>
        <taxon>Moraxellales</taxon>
        <taxon>Moraxellaceae</taxon>
        <taxon>Acinetobacter</taxon>
    </lineage>
</organism>
<feature type="domain" description="Neutral/alkaline non-lysosomal ceramidase N-terminal" evidence="4">
    <location>
        <begin position="2"/>
        <end position="432"/>
    </location>
</feature>
<protein>
    <recommendedName>
        <fullName evidence="3">Neutral ceramidase</fullName>
        <ecNumber evidence="3">3.5.1.23</ecNumber>
    </recommendedName>
</protein>
<dbReference type="GO" id="GO:0016020">
    <property type="term" value="C:membrane"/>
    <property type="evidence" value="ECO:0007669"/>
    <property type="project" value="GOC"/>
</dbReference>
<dbReference type="PANTHER" id="PTHR12670">
    <property type="entry name" value="CERAMIDASE"/>
    <property type="match status" value="1"/>
</dbReference>
<feature type="domain" description="Neutral/alkaline non-lysosomal ceramidase N-terminal" evidence="4">
    <location>
        <begin position="445"/>
        <end position="540"/>
    </location>
</feature>